<dbReference type="Gene3D" id="2.130.10.10">
    <property type="entry name" value="YVTN repeat-like/Quinoprotein amine dehydrogenase"/>
    <property type="match status" value="1"/>
</dbReference>
<gene>
    <name evidence="2" type="ORF">SLOPH_2070</name>
</gene>
<sequence length="372" mass="43379">MNNNVNNNTDNSKDITDNNKDINNTNNNTTITTNITNNINISVNKRDIKKLHNSDIKDIEYSPYGIFTSSRDCTIKLHTYELETYMEYTCDNSYINSILYYNSNRDMRDGRSSNRSDIRYNSRGMNDDNRSNINDNTNNNTTTDNNITYTNPNNNNTTITNKDNKNNKEFLLAGTQKGNIYIFNDIFDVNNKIIIPAHSDNICSLDYYNNYILSSSWDKTVILFNKETNEVERRIEHPTPVWKAYFIRDNHNKCNHNKRDDNKCNDNINNTNTTTNKNINRIITCTTDGVIRIIEYNKYYQYNISNNCIRTFVYKNNILYIGCNDGKLLKLKCNINDVKDKSKDVSNDSDLTYTNPNNNTNIKLTDIKKYDN</sequence>
<dbReference type="AlphaFoldDB" id="S7W6Z1"/>
<dbReference type="InParanoid" id="S7W6Z1"/>
<feature type="compositionally biased region" description="Basic and acidic residues" evidence="1">
    <location>
        <begin position="105"/>
        <end position="130"/>
    </location>
</feature>
<organism evidence="2 3">
    <name type="scientific">Spraguea lophii (strain 42_110)</name>
    <name type="common">Microsporidian parasite</name>
    <dbReference type="NCBI Taxonomy" id="1358809"/>
    <lineage>
        <taxon>Eukaryota</taxon>
        <taxon>Fungi</taxon>
        <taxon>Fungi incertae sedis</taxon>
        <taxon>Microsporidia</taxon>
        <taxon>Spragueidae</taxon>
        <taxon>Spraguea</taxon>
    </lineage>
</organism>
<feature type="region of interest" description="Disordered" evidence="1">
    <location>
        <begin position="105"/>
        <end position="163"/>
    </location>
</feature>
<dbReference type="InterPro" id="IPR036322">
    <property type="entry name" value="WD40_repeat_dom_sf"/>
</dbReference>
<feature type="non-terminal residue" evidence="2">
    <location>
        <position position="372"/>
    </location>
</feature>
<evidence type="ECO:0000313" key="2">
    <source>
        <dbReference type="EMBL" id="EPR78590.1"/>
    </source>
</evidence>
<dbReference type="InterPro" id="IPR015943">
    <property type="entry name" value="WD40/YVTN_repeat-like_dom_sf"/>
</dbReference>
<dbReference type="Pfam" id="PF00400">
    <property type="entry name" value="WD40"/>
    <property type="match status" value="1"/>
</dbReference>
<dbReference type="InterPro" id="IPR001680">
    <property type="entry name" value="WD40_rpt"/>
</dbReference>
<comment type="caution">
    <text evidence="2">The sequence shown here is derived from an EMBL/GenBank/DDBJ whole genome shotgun (WGS) entry which is preliminary data.</text>
</comment>
<feature type="region of interest" description="Disordered" evidence="1">
    <location>
        <begin position="1"/>
        <end position="28"/>
    </location>
</feature>
<evidence type="ECO:0000256" key="1">
    <source>
        <dbReference type="SAM" id="MobiDB-lite"/>
    </source>
</evidence>
<dbReference type="HOGENOM" id="CLU_745083_0_0_1"/>
<dbReference type="STRING" id="1358809.S7W6Z1"/>
<feature type="compositionally biased region" description="Low complexity" evidence="1">
    <location>
        <begin position="1"/>
        <end position="10"/>
    </location>
</feature>
<proteinExistence type="predicted"/>
<keyword evidence="3" id="KW-1185">Reference proteome</keyword>
<name>S7W6Z1_SPRLO</name>
<feature type="compositionally biased region" description="Basic and acidic residues" evidence="1">
    <location>
        <begin position="11"/>
        <end position="20"/>
    </location>
</feature>
<dbReference type="EMBL" id="ATCN01000685">
    <property type="protein sequence ID" value="EPR78590.1"/>
    <property type="molecule type" value="Genomic_DNA"/>
</dbReference>
<evidence type="ECO:0000313" key="3">
    <source>
        <dbReference type="Proteomes" id="UP000014978"/>
    </source>
</evidence>
<protein>
    <submittedName>
        <fullName evidence="2">WD repeat protein</fullName>
    </submittedName>
</protein>
<dbReference type="OrthoDB" id="10265988at2759"/>
<dbReference type="VEuPathDB" id="MicrosporidiaDB:SLOPH_2070"/>
<dbReference type="Proteomes" id="UP000014978">
    <property type="component" value="Unassembled WGS sequence"/>
</dbReference>
<reference evidence="3" key="1">
    <citation type="journal article" date="2013" name="PLoS Genet.">
        <title>The genome of Spraguea lophii and the basis of host-microsporidian interactions.</title>
        <authorList>
            <person name="Campbell S.E."/>
            <person name="Williams T.A."/>
            <person name="Yousuf A."/>
            <person name="Soanes D.M."/>
            <person name="Paszkiewicz K.H."/>
            <person name="Williams B.A.P."/>
        </authorList>
    </citation>
    <scope>NUCLEOTIDE SEQUENCE [LARGE SCALE GENOMIC DNA]</scope>
    <source>
        <strain evidence="3">42_110</strain>
    </source>
</reference>
<dbReference type="SUPFAM" id="SSF50978">
    <property type="entry name" value="WD40 repeat-like"/>
    <property type="match status" value="1"/>
</dbReference>
<feature type="compositionally biased region" description="Low complexity" evidence="1">
    <location>
        <begin position="131"/>
        <end position="161"/>
    </location>
</feature>
<accession>S7W6Z1</accession>
<dbReference type="SMART" id="SM00320">
    <property type="entry name" value="WD40"/>
    <property type="match status" value="4"/>
</dbReference>